<gene>
    <name evidence="2" type="ORF">F383_28943</name>
</gene>
<keyword evidence="3" id="KW-1185">Reference proteome</keyword>
<sequence>MTQTLADTRIQPKHTSMAPNASSNYSK</sequence>
<reference evidence="3" key="1">
    <citation type="submission" date="2014-09" db="EMBL/GenBank/DDBJ databases">
        <authorList>
            <person name="Mudge J."/>
            <person name="Ramaraj T."/>
            <person name="Lindquist I.E."/>
            <person name="Bharti A.K."/>
            <person name="Sundararajan A."/>
            <person name="Cameron C.T."/>
            <person name="Woodward J.E."/>
            <person name="May G.D."/>
            <person name="Brubaker C."/>
            <person name="Broadhvest J."/>
            <person name="Wilkins T.A."/>
        </authorList>
    </citation>
    <scope>NUCLEOTIDE SEQUENCE</scope>
    <source>
        <strain evidence="3">cv. AKA8401</strain>
    </source>
</reference>
<accession>A0A0B0PE43</accession>
<feature type="compositionally biased region" description="Polar residues" evidence="1">
    <location>
        <begin position="13"/>
        <end position="27"/>
    </location>
</feature>
<evidence type="ECO:0000313" key="3">
    <source>
        <dbReference type="Proteomes" id="UP000032142"/>
    </source>
</evidence>
<evidence type="ECO:0000256" key="1">
    <source>
        <dbReference type="SAM" id="MobiDB-lite"/>
    </source>
</evidence>
<dbReference type="EMBL" id="KN424139">
    <property type="protein sequence ID" value="KHG23202.1"/>
    <property type="molecule type" value="Genomic_DNA"/>
</dbReference>
<evidence type="ECO:0000313" key="2">
    <source>
        <dbReference type="EMBL" id="KHG23202.1"/>
    </source>
</evidence>
<organism evidence="2 3">
    <name type="scientific">Gossypium arboreum</name>
    <name type="common">Tree cotton</name>
    <name type="synonym">Gossypium nanking</name>
    <dbReference type="NCBI Taxonomy" id="29729"/>
    <lineage>
        <taxon>Eukaryota</taxon>
        <taxon>Viridiplantae</taxon>
        <taxon>Streptophyta</taxon>
        <taxon>Embryophyta</taxon>
        <taxon>Tracheophyta</taxon>
        <taxon>Spermatophyta</taxon>
        <taxon>Magnoliopsida</taxon>
        <taxon>eudicotyledons</taxon>
        <taxon>Gunneridae</taxon>
        <taxon>Pentapetalae</taxon>
        <taxon>rosids</taxon>
        <taxon>malvids</taxon>
        <taxon>Malvales</taxon>
        <taxon>Malvaceae</taxon>
        <taxon>Malvoideae</taxon>
        <taxon>Gossypium</taxon>
    </lineage>
</organism>
<dbReference type="AlphaFoldDB" id="A0A0B0PE43"/>
<dbReference type="Proteomes" id="UP000032142">
    <property type="component" value="Unassembled WGS sequence"/>
</dbReference>
<feature type="region of interest" description="Disordered" evidence="1">
    <location>
        <begin position="1"/>
        <end position="27"/>
    </location>
</feature>
<proteinExistence type="predicted"/>
<protein>
    <submittedName>
        <fullName evidence="2">Uncharacterized protein</fullName>
    </submittedName>
</protein>
<name>A0A0B0PE43_GOSAR</name>